<keyword evidence="1" id="KW-1133">Transmembrane helix</keyword>
<evidence type="ECO:0000256" key="1">
    <source>
        <dbReference type="SAM" id="Phobius"/>
    </source>
</evidence>
<gene>
    <name evidence="2" type="ORF">ILEXP_LOCUS2242</name>
    <name evidence="3" type="ORF">ILEXP_LOCUS45087</name>
</gene>
<evidence type="ECO:0000313" key="4">
    <source>
        <dbReference type="Proteomes" id="UP001642360"/>
    </source>
</evidence>
<dbReference type="PANTHER" id="PTHR35508">
    <property type="entry name" value="VOLTAGE-DEPENDENT L-TYPE CALCIUM CHANNEL SUBUNIT"/>
    <property type="match status" value="1"/>
</dbReference>
<protein>
    <submittedName>
        <fullName evidence="3">Uncharacterized protein</fullName>
    </submittedName>
</protein>
<feature type="transmembrane region" description="Helical" evidence="1">
    <location>
        <begin position="97"/>
        <end position="123"/>
    </location>
</feature>
<name>A0ABC8U5R1_9AQUA</name>
<accession>A0ABC8U5R1</accession>
<dbReference type="EMBL" id="CAUOFW020000702">
    <property type="protein sequence ID" value="CAK9135301.1"/>
    <property type="molecule type" value="Genomic_DNA"/>
</dbReference>
<dbReference type="Proteomes" id="UP001642360">
    <property type="component" value="Unassembled WGS sequence"/>
</dbReference>
<sequence>MESETSNGVVIENGEDAYSHKTKQNYMEEQDVTLYSVFNSFISSAFFPNPDSSYASMPFVQRIKAALSVNVPLLREASRNTGHNVLLWTRRGSPLRALLVVSVGTVTLLSLTGLLVFMLFFLAATVNAVIISLFMSLAAAGGFLAFFFACVTAIYIGAVCVAAFFISTATISAIIAALIAAGWMGFFFTVWLAATKSVHLAKHSLSITGSAVSAYSSAWHTHRRPEPTKVSD</sequence>
<reference evidence="3 4" key="1">
    <citation type="submission" date="2024-02" db="EMBL/GenBank/DDBJ databases">
        <authorList>
            <person name="Vignale AGUSTIN F."/>
            <person name="Sosa J E."/>
            <person name="Modenutti C."/>
        </authorList>
    </citation>
    <scope>NUCLEOTIDE SEQUENCE [LARGE SCALE GENOMIC DNA]</scope>
</reference>
<keyword evidence="1" id="KW-0812">Transmembrane</keyword>
<evidence type="ECO:0000313" key="3">
    <source>
        <dbReference type="EMBL" id="CAK9175290.1"/>
    </source>
</evidence>
<feature type="transmembrane region" description="Helical" evidence="1">
    <location>
        <begin position="173"/>
        <end position="194"/>
    </location>
</feature>
<dbReference type="PANTHER" id="PTHR35508:SF1">
    <property type="entry name" value="VOLTAGE-DEPENDENT L-TYPE CALCIUM CHANNEL SUBUNIT"/>
    <property type="match status" value="1"/>
</dbReference>
<keyword evidence="4" id="KW-1185">Reference proteome</keyword>
<dbReference type="AlphaFoldDB" id="A0ABC8U5R1"/>
<feature type="transmembrane region" description="Helical" evidence="1">
    <location>
        <begin position="143"/>
        <end position="166"/>
    </location>
</feature>
<comment type="caution">
    <text evidence="3">The sequence shown here is derived from an EMBL/GenBank/DDBJ whole genome shotgun (WGS) entry which is preliminary data.</text>
</comment>
<organism evidence="3 4">
    <name type="scientific">Ilex paraguariensis</name>
    <name type="common">yerba mate</name>
    <dbReference type="NCBI Taxonomy" id="185542"/>
    <lineage>
        <taxon>Eukaryota</taxon>
        <taxon>Viridiplantae</taxon>
        <taxon>Streptophyta</taxon>
        <taxon>Embryophyta</taxon>
        <taxon>Tracheophyta</taxon>
        <taxon>Spermatophyta</taxon>
        <taxon>Magnoliopsida</taxon>
        <taxon>eudicotyledons</taxon>
        <taxon>Gunneridae</taxon>
        <taxon>Pentapetalae</taxon>
        <taxon>asterids</taxon>
        <taxon>campanulids</taxon>
        <taxon>Aquifoliales</taxon>
        <taxon>Aquifoliaceae</taxon>
        <taxon>Ilex</taxon>
    </lineage>
</organism>
<evidence type="ECO:0000313" key="2">
    <source>
        <dbReference type="EMBL" id="CAK9135301.1"/>
    </source>
</evidence>
<proteinExistence type="predicted"/>
<dbReference type="EMBL" id="CAUOFW020006584">
    <property type="protein sequence ID" value="CAK9175290.1"/>
    <property type="molecule type" value="Genomic_DNA"/>
</dbReference>
<keyword evidence="1" id="KW-0472">Membrane</keyword>